<dbReference type="PANTHER" id="PTHR38420:SF1">
    <property type="entry name" value="PUTATIVE (AFU_ORTHOLOGUE AFUA_5G14690)-RELATED"/>
    <property type="match status" value="1"/>
</dbReference>
<protein>
    <submittedName>
        <fullName evidence="4">ATP adenylyltransferase</fullName>
        <ecNumber evidence="4">2.7.7.53</ecNumber>
    </submittedName>
</protein>
<evidence type="ECO:0000256" key="1">
    <source>
        <dbReference type="PIRSR" id="PIRSR000846-1"/>
    </source>
</evidence>
<evidence type="ECO:0000259" key="2">
    <source>
        <dbReference type="Pfam" id="PF09830"/>
    </source>
</evidence>
<dbReference type="EC" id="2.7.7.53" evidence="4"/>
<dbReference type="GO" id="GO:0009117">
    <property type="term" value="P:nucleotide metabolic process"/>
    <property type="evidence" value="ECO:0007669"/>
    <property type="project" value="InterPro"/>
</dbReference>
<proteinExistence type="predicted"/>
<dbReference type="Pfam" id="PF19327">
    <property type="entry name" value="Ap4A_phos_N"/>
    <property type="match status" value="1"/>
</dbReference>
<accession>A0A916J8L5</accession>
<evidence type="ECO:0000313" key="5">
    <source>
        <dbReference type="Proteomes" id="UP000742786"/>
    </source>
</evidence>
<feature type="active site" description="Nucleophile" evidence="1">
    <location>
        <position position="148"/>
    </location>
</feature>
<comment type="caution">
    <text evidence="4">The sequence shown here is derived from an EMBL/GenBank/DDBJ whole genome shotgun (WGS) entry which is preliminary data.</text>
</comment>
<organism evidence="4 5">
    <name type="scientific">Georgfuchsia toluolica</name>
    <dbReference type="NCBI Taxonomy" id="424218"/>
    <lineage>
        <taxon>Bacteria</taxon>
        <taxon>Pseudomonadati</taxon>
        <taxon>Pseudomonadota</taxon>
        <taxon>Betaproteobacteria</taxon>
        <taxon>Nitrosomonadales</taxon>
        <taxon>Sterolibacteriaceae</taxon>
        <taxon>Georgfuchsia</taxon>
    </lineage>
</organism>
<dbReference type="InterPro" id="IPR045759">
    <property type="entry name" value="Ap4A_phos1/2_N"/>
</dbReference>
<dbReference type="AlphaFoldDB" id="A0A916J8L5"/>
<feature type="domain" description="ATP adenylyltransferase C-terminal" evidence="2">
    <location>
        <begin position="176"/>
        <end position="288"/>
    </location>
</feature>
<gene>
    <name evidence="4" type="ORF">GTOL_13065</name>
</gene>
<dbReference type="EMBL" id="CAJQUM010000001">
    <property type="protein sequence ID" value="CAG4885182.1"/>
    <property type="molecule type" value="Genomic_DNA"/>
</dbReference>
<feature type="domain" description="Ap4A phosphorylase 1/2 N-terminal" evidence="3">
    <location>
        <begin position="5"/>
        <end position="154"/>
    </location>
</feature>
<dbReference type="RefSeq" id="WP_220636951.1">
    <property type="nucleotide sequence ID" value="NZ_CAJQUM010000001.1"/>
</dbReference>
<dbReference type="Pfam" id="PF09830">
    <property type="entry name" value="ATP_transf"/>
    <property type="match status" value="1"/>
</dbReference>
<dbReference type="InterPro" id="IPR036265">
    <property type="entry name" value="HIT-like_sf"/>
</dbReference>
<sequence length="289" mass="31895">MNFPTLASAITQATDHARTTGALLPLATEQISLTEGGIEFCVHWLSSLALKDAAKLFNTVDKPANSNPFLPYEQDLYVADLSPTHVALLNKFPLFEKHILMVTRIFEEQLSMLTVADFDAVARTLARLDGLVFYNGGVTGGASQPHKHLQWVPPGTFALEAILPDAGNYGRPKRLPNFDFRHAFVALDQKQGTNSAQAATYMHDVFYRACTECGIAAVEGKLPPYNLLTGRHWMLVVPRSREHWEEGAEKISMNAMSFAGSILVRRTEQIELVRKAGPMALLKAVTYPA</sequence>
<keyword evidence="4" id="KW-0548">Nucleotidyltransferase</keyword>
<dbReference type="PANTHER" id="PTHR38420">
    <property type="entry name" value="AP-4-A PHOSPHORYLASE II"/>
    <property type="match status" value="1"/>
</dbReference>
<evidence type="ECO:0000259" key="3">
    <source>
        <dbReference type="Pfam" id="PF19327"/>
    </source>
</evidence>
<dbReference type="GO" id="GO:0003877">
    <property type="term" value="F:ATP:ADP adenylyltransferase activity"/>
    <property type="evidence" value="ECO:0007669"/>
    <property type="project" value="UniProtKB-EC"/>
</dbReference>
<reference evidence="4" key="1">
    <citation type="submission" date="2021-04" db="EMBL/GenBank/DDBJ databases">
        <authorList>
            <person name="Hornung B."/>
        </authorList>
    </citation>
    <scope>NUCLEOTIDE SEQUENCE</scope>
    <source>
        <strain evidence="4">G5G6</strain>
    </source>
</reference>
<dbReference type="GO" id="GO:0005524">
    <property type="term" value="F:ATP binding"/>
    <property type="evidence" value="ECO:0007669"/>
    <property type="project" value="InterPro"/>
</dbReference>
<keyword evidence="5" id="KW-1185">Reference proteome</keyword>
<evidence type="ECO:0000313" key="4">
    <source>
        <dbReference type="EMBL" id="CAG4885182.1"/>
    </source>
</evidence>
<keyword evidence="4" id="KW-0808">Transferase</keyword>
<name>A0A916J8L5_9PROT</name>
<dbReference type="SUPFAM" id="SSF54197">
    <property type="entry name" value="HIT-like"/>
    <property type="match status" value="1"/>
</dbReference>
<dbReference type="Proteomes" id="UP000742786">
    <property type="component" value="Unassembled WGS sequence"/>
</dbReference>
<dbReference type="InterPro" id="IPR009163">
    <property type="entry name" value="Ap4A_phos1/2"/>
</dbReference>
<dbReference type="InterPro" id="IPR019200">
    <property type="entry name" value="ATP_adenylylTrfase_C"/>
</dbReference>
<dbReference type="InterPro" id="IPR043171">
    <property type="entry name" value="Ap4A_phos1/2-like"/>
</dbReference>
<dbReference type="Gene3D" id="3.30.428.70">
    <property type="match status" value="1"/>
</dbReference>
<dbReference type="PIRSF" id="PIRSF000846">
    <property type="entry name" value="ATP_adenylyltr"/>
    <property type="match status" value="1"/>
</dbReference>